<feature type="domain" description="R3H" evidence="1">
    <location>
        <begin position="92"/>
        <end position="158"/>
    </location>
</feature>
<evidence type="ECO:0000313" key="2">
    <source>
        <dbReference type="EMBL" id="OGY24080.1"/>
    </source>
</evidence>
<dbReference type="AlphaFoldDB" id="A0A1G1W955"/>
<dbReference type="EMBL" id="MHCP01000015">
    <property type="protein sequence ID" value="OGY24080.1"/>
    <property type="molecule type" value="Genomic_DNA"/>
</dbReference>
<dbReference type="PROSITE" id="PS51061">
    <property type="entry name" value="R3H"/>
    <property type="match status" value="1"/>
</dbReference>
<dbReference type="PANTHER" id="PTHR35800">
    <property type="entry name" value="PROTEIN JAG"/>
    <property type="match status" value="1"/>
</dbReference>
<accession>A0A1G1W955</accession>
<organism evidence="2 3">
    <name type="scientific">Candidatus Woykebacteria bacterium RBG_13_40_15</name>
    <dbReference type="NCBI Taxonomy" id="1802593"/>
    <lineage>
        <taxon>Bacteria</taxon>
        <taxon>Candidatus Woykeibacteriota</taxon>
    </lineage>
</organism>
<dbReference type="STRING" id="1802593.A2172_00865"/>
<dbReference type="Gene3D" id="3.30.1370.50">
    <property type="entry name" value="R3H-like domain"/>
    <property type="match status" value="1"/>
</dbReference>
<evidence type="ECO:0000259" key="1">
    <source>
        <dbReference type="PROSITE" id="PS51061"/>
    </source>
</evidence>
<proteinExistence type="predicted"/>
<comment type="caution">
    <text evidence="2">The sequence shown here is derived from an EMBL/GenBank/DDBJ whole genome shotgun (WGS) entry which is preliminary data.</text>
</comment>
<dbReference type="InterPro" id="IPR015946">
    <property type="entry name" value="KH_dom-like_a/b"/>
</dbReference>
<sequence length="159" mass="17412">MASKSTDKKIEKEAKEICLKTLSLLGFDLTPKITKEEGAIHIDIEGEDLGLLIGQHGSNLESLQLLIGIAINKKVSSGKWIPVLIDVGGWRKQREEAIKALVERAAEKVSMGDSKAELPPMSPAQRRVAHIFVSEQKGYVSESVGVGEDRRVVIRKENG</sequence>
<dbReference type="InterPro" id="IPR034079">
    <property type="entry name" value="R3H_KhpB"/>
</dbReference>
<dbReference type="InterPro" id="IPR038008">
    <property type="entry name" value="Jag_KH"/>
</dbReference>
<dbReference type="Proteomes" id="UP000176631">
    <property type="component" value="Unassembled WGS sequence"/>
</dbReference>
<dbReference type="InterPro" id="IPR036867">
    <property type="entry name" value="R3H_dom_sf"/>
</dbReference>
<dbReference type="Gene3D" id="3.30.300.20">
    <property type="match status" value="1"/>
</dbReference>
<dbReference type="PANTHER" id="PTHR35800:SF1">
    <property type="entry name" value="RNA-BINDING PROTEIN KHPB"/>
    <property type="match status" value="1"/>
</dbReference>
<dbReference type="SMART" id="SM00393">
    <property type="entry name" value="R3H"/>
    <property type="match status" value="1"/>
</dbReference>
<reference evidence="2 3" key="1">
    <citation type="journal article" date="2016" name="Nat. Commun.">
        <title>Thousands of microbial genomes shed light on interconnected biogeochemical processes in an aquifer system.</title>
        <authorList>
            <person name="Anantharaman K."/>
            <person name="Brown C.T."/>
            <person name="Hug L.A."/>
            <person name="Sharon I."/>
            <person name="Castelle C.J."/>
            <person name="Probst A.J."/>
            <person name="Thomas B.C."/>
            <person name="Singh A."/>
            <person name="Wilkins M.J."/>
            <person name="Karaoz U."/>
            <person name="Brodie E.L."/>
            <person name="Williams K.H."/>
            <person name="Hubbard S.S."/>
            <person name="Banfield J.F."/>
        </authorList>
    </citation>
    <scope>NUCLEOTIDE SEQUENCE [LARGE SCALE GENOMIC DNA]</scope>
</reference>
<dbReference type="Pfam" id="PF01424">
    <property type="entry name" value="R3H"/>
    <property type="match status" value="1"/>
</dbReference>
<protein>
    <recommendedName>
        <fullName evidence="1">R3H domain-containing protein</fullName>
    </recommendedName>
</protein>
<dbReference type="InterPro" id="IPR039247">
    <property type="entry name" value="KhpB"/>
</dbReference>
<name>A0A1G1W955_9BACT</name>
<gene>
    <name evidence="2" type="ORF">A2172_00865</name>
</gene>
<evidence type="ECO:0000313" key="3">
    <source>
        <dbReference type="Proteomes" id="UP000176631"/>
    </source>
</evidence>
<dbReference type="InterPro" id="IPR001374">
    <property type="entry name" value="R3H_dom"/>
</dbReference>
<dbReference type="Pfam" id="PF13083">
    <property type="entry name" value="KH_KhpA-B"/>
    <property type="match status" value="1"/>
</dbReference>
<dbReference type="GO" id="GO:0003723">
    <property type="term" value="F:RNA binding"/>
    <property type="evidence" value="ECO:0007669"/>
    <property type="project" value="InterPro"/>
</dbReference>
<dbReference type="CDD" id="cd02644">
    <property type="entry name" value="R3H_jag"/>
    <property type="match status" value="1"/>
</dbReference>
<dbReference type="CDD" id="cd02414">
    <property type="entry name" value="KH-II_Jag"/>
    <property type="match status" value="1"/>
</dbReference>
<dbReference type="SUPFAM" id="SSF82708">
    <property type="entry name" value="R3H domain"/>
    <property type="match status" value="1"/>
</dbReference>